<comment type="caution">
    <text evidence="4">The sequence shown here is derived from an EMBL/GenBank/DDBJ whole genome shotgun (WGS) entry which is preliminary data.</text>
</comment>
<dbReference type="EMBL" id="BAABJM010000001">
    <property type="protein sequence ID" value="GAA5045182.1"/>
    <property type="molecule type" value="Genomic_DNA"/>
</dbReference>
<sequence length="113" mass="11823">MKPSTIGRRAVPVIGACLLAGAGVLVPQVATAEQNTPPEFVMVVSPKDSGSHPVPKYRPGPKGSNVVPPKAEPSPKMYTSCDQLRGSSSGPVYRGTPEYNPQLDRDHNGIACG</sequence>
<evidence type="ECO:0000259" key="3">
    <source>
        <dbReference type="SMART" id="SM00894"/>
    </source>
</evidence>
<dbReference type="Pfam" id="PF05901">
    <property type="entry name" value="Excalibur"/>
    <property type="match status" value="1"/>
</dbReference>
<feature type="signal peptide" evidence="2">
    <location>
        <begin position="1"/>
        <end position="32"/>
    </location>
</feature>
<dbReference type="Proteomes" id="UP001500603">
    <property type="component" value="Unassembled WGS sequence"/>
</dbReference>
<gene>
    <name evidence="4" type="ORF">GCM10023318_09000</name>
</gene>
<reference evidence="5" key="1">
    <citation type="journal article" date="2019" name="Int. J. Syst. Evol. Microbiol.">
        <title>The Global Catalogue of Microorganisms (GCM) 10K type strain sequencing project: providing services to taxonomists for standard genome sequencing and annotation.</title>
        <authorList>
            <consortium name="The Broad Institute Genomics Platform"/>
            <consortium name="The Broad Institute Genome Sequencing Center for Infectious Disease"/>
            <person name="Wu L."/>
            <person name="Ma J."/>
        </authorList>
    </citation>
    <scope>NUCLEOTIDE SEQUENCE [LARGE SCALE GENOMIC DNA]</scope>
    <source>
        <strain evidence="5">JCM 18298</strain>
    </source>
</reference>
<evidence type="ECO:0000256" key="1">
    <source>
        <dbReference type="SAM" id="MobiDB-lite"/>
    </source>
</evidence>
<keyword evidence="2" id="KW-0732">Signal</keyword>
<feature type="compositionally biased region" description="Basic and acidic residues" evidence="1">
    <location>
        <begin position="103"/>
        <end position="113"/>
    </location>
</feature>
<accession>A0ABP9JUP2</accession>
<organism evidence="4 5">
    <name type="scientific">Nocardia callitridis</name>
    <dbReference type="NCBI Taxonomy" id="648753"/>
    <lineage>
        <taxon>Bacteria</taxon>
        <taxon>Bacillati</taxon>
        <taxon>Actinomycetota</taxon>
        <taxon>Actinomycetes</taxon>
        <taxon>Mycobacteriales</taxon>
        <taxon>Nocardiaceae</taxon>
        <taxon>Nocardia</taxon>
    </lineage>
</organism>
<dbReference type="InterPro" id="IPR008613">
    <property type="entry name" value="Excalibur_Ca-bd_domain"/>
</dbReference>
<dbReference type="SMART" id="SM00894">
    <property type="entry name" value="Excalibur"/>
    <property type="match status" value="1"/>
</dbReference>
<name>A0ABP9JUP2_9NOCA</name>
<evidence type="ECO:0000256" key="2">
    <source>
        <dbReference type="SAM" id="SignalP"/>
    </source>
</evidence>
<protein>
    <recommendedName>
        <fullName evidence="3">Excalibur calcium-binding domain-containing protein</fullName>
    </recommendedName>
</protein>
<dbReference type="RefSeq" id="WP_345493725.1">
    <property type="nucleotide sequence ID" value="NZ_BAABJM010000001.1"/>
</dbReference>
<feature type="region of interest" description="Disordered" evidence="1">
    <location>
        <begin position="44"/>
        <end position="113"/>
    </location>
</feature>
<feature type="chain" id="PRO_5045314914" description="Excalibur calcium-binding domain-containing protein" evidence="2">
    <location>
        <begin position="33"/>
        <end position="113"/>
    </location>
</feature>
<evidence type="ECO:0000313" key="4">
    <source>
        <dbReference type="EMBL" id="GAA5045182.1"/>
    </source>
</evidence>
<feature type="compositionally biased region" description="Polar residues" evidence="1">
    <location>
        <begin position="80"/>
        <end position="90"/>
    </location>
</feature>
<proteinExistence type="predicted"/>
<feature type="domain" description="Excalibur calcium-binding" evidence="3">
    <location>
        <begin position="77"/>
        <end position="113"/>
    </location>
</feature>
<keyword evidence="5" id="KW-1185">Reference proteome</keyword>
<evidence type="ECO:0000313" key="5">
    <source>
        <dbReference type="Proteomes" id="UP001500603"/>
    </source>
</evidence>